<dbReference type="EMBL" id="KQ257454">
    <property type="protein sequence ID" value="KND01805.1"/>
    <property type="molecule type" value="Genomic_DNA"/>
</dbReference>
<sequence length="324" mass="37519">MATNDYHFGTSGLNLKTDYLPISELQSSTYLEFWRSGDAYLYRRPSQFEHAMASGGRMTEGLRVISSYFKRSWNYMKAETVAAIKFDVSWRKEMPLFQFQNVEDLQDWVVGSDADIGGLSEAYWGLTPQNTALFWGSLSTDIPPGVKIDRSGYAGVRSKERPLTLFHRPRYDTTLFRYLAIRAKGDTRQWFVNLQTDSIYPSYLWQHRLYFQRPGEWEVIMIPFRDFVLTSHGYVQKRQITMDRSKIKTVGFSLVRQPGDFSLELDWIKAVNSPRTLGDYDILDQGEYIDEQGNVRRLKPGETLKDVFGPSITLFPPSNNDKKS</sequence>
<protein>
    <recommendedName>
        <fullName evidence="5">NADH:ubiquinone oxidoreductase intermediate-associated protein 30 domain-containing protein</fullName>
    </recommendedName>
</protein>
<keyword evidence="7" id="KW-1185">Reference proteome</keyword>
<dbReference type="AlphaFoldDB" id="A0A0L0HLM7"/>
<name>A0A0L0HLM7_SPIPD</name>
<keyword evidence="4" id="KW-0143">Chaperone</keyword>
<evidence type="ECO:0000313" key="7">
    <source>
        <dbReference type="Proteomes" id="UP000053201"/>
    </source>
</evidence>
<evidence type="ECO:0000256" key="1">
    <source>
        <dbReference type="ARBA" id="ARBA00004173"/>
    </source>
</evidence>
<comment type="similarity">
    <text evidence="2">Belongs to the CIA30 family.</text>
</comment>
<dbReference type="STRING" id="645134.A0A0L0HLM7"/>
<dbReference type="GO" id="GO:0051082">
    <property type="term" value="F:unfolded protein binding"/>
    <property type="evidence" value="ECO:0007669"/>
    <property type="project" value="TreeGrafter"/>
</dbReference>
<dbReference type="PANTHER" id="PTHR13194:SF18">
    <property type="entry name" value="COMPLEX I INTERMEDIATE-ASSOCIATED PROTEIN 30, MITOCHONDRIAL"/>
    <property type="match status" value="1"/>
</dbReference>
<dbReference type="SUPFAM" id="SSF49785">
    <property type="entry name" value="Galactose-binding domain-like"/>
    <property type="match status" value="1"/>
</dbReference>
<dbReference type="eggNOG" id="KOG2435">
    <property type="taxonomic scope" value="Eukaryota"/>
</dbReference>
<evidence type="ECO:0000256" key="3">
    <source>
        <dbReference type="ARBA" id="ARBA00023128"/>
    </source>
</evidence>
<dbReference type="Pfam" id="PF08547">
    <property type="entry name" value="CIA30"/>
    <property type="match status" value="1"/>
</dbReference>
<dbReference type="InterPro" id="IPR008979">
    <property type="entry name" value="Galactose-bd-like_sf"/>
</dbReference>
<dbReference type="GO" id="GO:0006120">
    <property type="term" value="P:mitochondrial electron transport, NADH to ubiquinone"/>
    <property type="evidence" value="ECO:0007669"/>
    <property type="project" value="TreeGrafter"/>
</dbReference>
<dbReference type="OrthoDB" id="42561at2759"/>
<dbReference type="InterPro" id="IPR039131">
    <property type="entry name" value="NDUFAF1"/>
</dbReference>
<reference evidence="6 7" key="1">
    <citation type="submission" date="2009-08" db="EMBL/GenBank/DDBJ databases">
        <title>The Genome Sequence of Spizellomyces punctatus strain DAOM BR117.</title>
        <authorList>
            <consortium name="The Broad Institute Genome Sequencing Platform"/>
            <person name="Russ C."/>
            <person name="Cuomo C."/>
            <person name="Shea T."/>
            <person name="Young S.K."/>
            <person name="Zeng Q."/>
            <person name="Koehrsen M."/>
            <person name="Haas B."/>
            <person name="Borodovsky M."/>
            <person name="Guigo R."/>
            <person name="Alvarado L."/>
            <person name="Berlin A."/>
            <person name="Bochicchio J."/>
            <person name="Borenstein D."/>
            <person name="Chapman S."/>
            <person name="Chen Z."/>
            <person name="Engels R."/>
            <person name="Freedman E."/>
            <person name="Gellesch M."/>
            <person name="Goldberg J."/>
            <person name="Griggs A."/>
            <person name="Gujja S."/>
            <person name="Heiman D."/>
            <person name="Hepburn T."/>
            <person name="Howarth C."/>
            <person name="Jen D."/>
            <person name="Larson L."/>
            <person name="Lewis B."/>
            <person name="Mehta T."/>
            <person name="Park D."/>
            <person name="Pearson M."/>
            <person name="Roberts A."/>
            <person name="Saif S."/>
            <person name="Shenoy N."/>
            <person name="Sisk P."/>
            <person name="Stolte C."/>
            <person name="Sykes S."/>
            <person name="Thomson T."/>
            <person name="Walk T."/>
            <person name="White J."/>
            <person name="Yandava C."/>
            <person name="Burger G."/>
            <person name="Gray M.W."/>
            <person name="Holland P.W.H."/>
            <person name="King N."/>
            <person name="Lang F.B.F."/>
            <person name="Roger A.J."/>
            <person name="Ruiz-Trillo I."/>
            <person name="Lander E."/>
            <person name="Nusbaum C."/>
        </authorList>
    </citation>
    <scope>NUCLEOTIDE SEQUENCE [LARGE SCALE GENOMIC DNA]</scope>
    <source>
        <strain evidence="6 7">DAOM BR117</strain>
    </source>
</reference>
<dbReference type="GO" id="GO:0010257">
    <property type="term" value="P:NADH dehydrogenase complex assembly"/>
    <property type="evidence" value="ECO:0007669"/>
    <property type="project" value="TreeGrafter"/>
</dbReference>
<organism evidence="6 7">
    <name type="scientific">Spizellomyces punctatus (strain DAOM BR117)</name>
    <dbReference type="NCBI Taxonomy" id="645134"/>
    <lineage>
        <taxon>Eukaryota</taxon>
        <taxon>Fungi</taxon>
        <taxon>Fungi incertae sedis</taxon>
        <taxon>Chytridiomycota</taxon>
        <taxon>Chytridiomycota incertae sedis</taxon>
        <taxon>Chytridiomycetes</taxon>
        <taxon>Spizellomycetales</taxon>
        <taxon>Spizellomycetaceae</taxon>
        <taxon>Spizellomyces</taxon>
    </lineage>
</organism>
<evidence type="ECO:0000259" key="5">
    <source>
        <dbReference type="Pfam" id="PF08547"/>
    </source>
</evidence>
<dbReference type="InterPro" id="IPR013857">
    <property type="entry name" value="NADH-UbQ_OxRdtase-assoc_prot30"/>
</dbReference>
<dbReference type="GeneID" id="27687102"/>
<gene>
    <name evidence="6" type="ORF">SPPG_03596</name>
</gene>
<evidence type="ECO:0000256" key="4">
    <source>
        <dbReference type="ARBA" id="ARBA00023186"/>
    </source>
</evidence>
<dbReference type="PANTHER" id="PTHR13194">
    <property type="entry name" value="COMPLEX I INTERMEDIATE-ASSOCIATED PROTEIN 30"/>
    <property type="match status" value="1"/>
</dbReference>
<accession>A0A0L0HLM7</accession>
<dbReference type="OMA" id="WIKAVAQ"/>
<comment type="subcellular location">
    <subcellularLocation>
        <location evidence="1">Mitochondrion</location>
    </subcellularLocation>
</comment>
<dbReference type="GO" id="GO:0005739">
    <property type="term" value="C:mitochondrion"/>
    <property type="evidence" value="ECO:0007669"/>
    <property type="project" value="UniProtKB-SubCell"/>
</dbReference>
<dbReference type="Proteomes" id="UP000053201">
    <property type="component" value="Unassembled WGS sequence"/>
</dbReference>
<proteinExistence type="inferred from homology"/>
<evidence type="ECO:0000313" key="6">
    <source>
        <dbReference type="EMBL" id="KND01805.1"/>
    </source>
</evidence>
<feature type="domain" description="NADH:ubiquinone oxidoreductase intermediate-associated protein 30" evidence="5">
    <location>
        <begin position="97"/>
        <end position="265"/>
    </location>
</feature>
<dbReference type="RefSeq" id="XP_016609844.1">
    <property type="nucleotide sequence ID" value="XM_016751857.1"/>
</dbReference>
<evidence type="ECO:0000256" key="2">
    <source>
        <dbReference type="ARBA" id="ARBA00007884"/>
    </source>
</evidence>
<dbReference type="InParanoid" id="A0A0L0HLM7"/>
<keyword evidence="3" id="KW-0496">Mitochondrion</keyword>
<dbReference type="VEuPathDB" id="FungiDB:SPPG_03596"/>